<protein>
    <submittedName>
        <fullName evidence="2">Uncharacterized protein</fullName>
    </submittedName>
</protein>
<dbReference type="AlphaFoldDB" id="A0AAD3T3Y6"/>
<proteinExistence type="predicted"/>
<keyword evidence="1" id="KW-1133">Transmembrane helix</keyword>
<sequence length="254" mass="27525">MPGCCCGCPETDLLGAMDDVPVLLFLLAGSSDVGLMLTPGCTGRQLMSVSSLFHILLRSGLHGFDKLETAGFLLLEEYPCSLSNWTDSPGSSVVSSSVKPSISADSASPLRSSVVLWGFTDDDPLTRFGIQMPRPRLMRLAPFRFLLLSEPLLRLWCWICRFLRLFSAAVGVLQQPAFGMQGIGCCFLLFVGCADAHWLVVSLNGFAVQSTLGVLHRRVLMPTGMIWLMLILMWVATDAGVHVALDVSCGLVLV</sequence>
<evidence type="ECO:0000256" key="1">
    <source>
        <dbReference type="SAM" id="Phobius"/>
    </source>
</evidence>
<gene>
    <name evidence="2" type="ORF">Nepgr_023942</name>
</gene>
<dbReference type="Proteomes" id="UP001279734">
    <property type="component" value="Unassembled WGS sequence"/>
</dbReference>
<keyword evidence="1" id="KW-0472">Membrane</keyword>
<comment type="caution">
    <text evidence="2">The sequence shown here is derived from an EMBL/GenBank/DDBJ whole genome shotgun (WGS) entry which is preliminary data.</text>
</comment>
<accession>A0AAD3T3Y6</accession>
<evidence type="ECO:0000313" key="3">
    <source>
        <dbReference type="Proteomes" id="UP001279734"/>
    </source>
</evidence>
<feature type="transmembrane region" description="Helical" evidence="1">
    <location>
        <begin position="178"/>
        <end position="207"/>
    </location>
</feature>
<keyword evidence="3" id="KW-1185">Reference proteome</keyword>
<reference evidence="2" key="1">
    <citation type="submission" date="2023-05" db="EMBL/GenBank/DDBJ databases">
        <title>Nepenthes gracilis genome sequencing.</title>
        <authorList>
            <person name="Fukushima K."/>
        </authorList>
    </citation>
    <scope>NUCLEOTIDE SEQUENCE</scope>
    <source>
        <strain evidence="2">SING2019-196</strain>
    </source>
</reference>
<name>A0AAD3T3Y6_NEPGR</name>
<dbReference type="EMBL" id="BSYO01000024">
    <property type="protein sequence ID" value="GMH22099.1"/>
    <property type="molecule type" value="Genomic_DNA"/>
</dbReference>
<feature type="transmembrane region" description="Helical" evidence="1">
    <location>
        <begin position="219"/>
        <end position="237"/>
    </location>
</feature>
<evidence type="ECO:0000313" key="2">
    <source>
        <dbReference type="EMBL" id="GMH22099.1"/>
    </source>
</evidence>
<keyword evidence="1" id="KW-0812">Transmembrane</keyword>
<organism evidence="2 3">
    <name type="scientific">Nepenthes gracilis</name>
    <name type="common">Slender pitcher plant</name>
    <dbReference type="NCBI Taxonomy" id="150966"/>
    <lineage>
        <taxon>Eukaryota</taxon>
        <taxon>Viridiplantae</taxon>
        <taxon>Streptophyta</taxon>
        <taxon>Embryophyta</taxon>
        <taxon>Tracheophyta</taxon>
        <taxon>Spermatophyta</taxon>
        <taxon>Magnoliopsida</taxon>
        <taxon>eudicotyledons</taxon>
        <taxon>Gunneridae</taxon>
        <taxon>Pentapetalae</taxon>
        <taxon>Caryophyllales</taxon>
        <taxon>Nepenthaceae</taxon>
        <taxon>Nepenthes</taxon>
    </lineage>
</organism>